<dbReference type="InterPro" id="IPR036806">
    <property type="entry name" value="YozE_SAM-like_sf"/>
</dbReference>
<reference evidence="4" key="1">
    <citation type="submission" date="2016-10" db="EMBL/GenBank/DDBJ databases">
        <authorList>
            <person name="Varghese N."/>
            <person name="Submissions S."/>
        </authorList>
    </citation>
    <scope>NUCLEOTIDE SEQUENCE [LARGE SCALE GENOMIC DNA]</scope>
    <source>
        <strain evidence="4">DSM 16108</strain>
    </source>
</reference>
<evidence type="ECO:0000313" key="4">
    <source>
        <dbReference type="Proteomes" id="UP000199589"/>
    </source>
</evidence>
<gene>
    <name evidence="3" type="ORF">SAMN04488569_100154</name>
</gene>
<dbReference type="PIRSF" id="PIRSF037262">
    <property type="entry name" value="UCP037262"/>
    <property type="match status" value="1"/>
</dbReference>
<dbReference type="NCBIfam" id="NF010193">
    <property type="entry name" value="PRK13672.1"/>
    <property type="match status" value="1"/>
</dbReference>
<dbReference type="Proteomes" id="UP000199589">
    <property type="component" value="Unassembled WGS sequence"/>
</dbReference>
<comment type="similarity">
    <text evidence="1">Belongs to the UPF0346 family.</text>
</comment>
<evidence type="ECO:0000256" key="1">
    <source>
        <dbReference type="HAMAP-Rule" id="MF_01538"/>
    </source>
</evidence>
<dbReference type="InterPro" id="IPR023089">
    <property type="entry name" value="YozE_SAM-like"/>
</dbReference>
<sequence>MKRSFYHYLMTRRDPNKKDEITLFANAVEDDGSFPKQSEDYNEISAYLELNGHYLPNMDVYDEAWNQYIDNDSH</sequence>
<dbReference type="HAMAP" id="MF_01538">
    <property type="entry name" value="UPF0346"/>
    <property type="match status" value="1"/>
</dbReference>
<feature type="domain" description="YozE SAM-like" evidence="2">
    <location>
        <begin position="4"/>
        <end position="69"/>
    </location>
</feature>
<dbReference type="RefSeq" id="WP_072694867.1">
    <property type="nucleotide sequence ID" value="NZ_FOSJ01000001.1"/>
</dbReference>
<dbReference type="InterPro" id="IPR010673">
    <property type="entry name" value="UPF0346"/>
</dbReference>
<accession>A0A1I3UMP3</accession>
<dbReference type="AlphaFoldDB" id="A0A1I3UMP3"/>
<protein>
    <recommendedName>
        <fullName evidence="1">UPF0346 protein SAMN04488569_100154</fullName>
    </recommendedName>
</protein>
<keyword evidence="4" id="KW-1185">Reference proteome</keyword>
<evidence type="ECO:0000313" key="3">
    <source>
        <dbReference type="EMBL" id="SFJ84165.1"/>
    </source>
</evidence>
<name>A0A1I3UMP3_9LACT</name>
<dbReference type="OrthoDB" id="2242851at2"/>
<dbReference type="EMBL" id="FOSJ01000001">
    <property type="protein sequence ID" value="SFJ84165.1"/>
    <property type="molecule type" value="Genomic_DNA"/>
</dbReference>
<dbReference type="Pfam" id="PF06855">
    <property type="entry name" value="YozE_SAM_like"/>
    <property type="match status" value="1"/>
</dbReference>
<dbReference type="SUPFAM" id="SSF140652">
    <property type="entry name" value="YozE-like"/>
    <property type="match status" value="1"/>
</dbReference>
<evidence type="ECO:0000259" key="2">
    <source>
        <dbReference type="Pfam" id="PF06855"/>
    </source>
</evidence>
<dbReference type="STRING" id="258723.GCA_900169305_00392"/>
<organism evidence="3 4">
    <name type="scientific">Marinilactibacillus piezotolerans</name>
    <dbReference type="NCBI Taxonomy" id="258723"/>
    <lineage>
        <taxon>Bacteria</taxon>
        <taxon>Bacillati</taxon>
        <taxon>Bacillota</taxon>
        <taxon>Bacilli</taxon>
        <taxon>Lactobacillales</taxon>
        <taxon>Carnobacteriaceae</taxon>
        <taxon>Marinilactibacillus</taxon>
    </lineage>
</organism>
<proteinExistence type="inferred from homology"/>
<dbReference type="Gene3D" id="1.10.150.260">
    <property type="entry name" value="YozE SAM-like"/>
    <property type="match status" value="1"/>
</dbReference>